<accession>A0A699X2W2</accession>
<evidence type="ECO:0000313" key="1">
    <source>
        <dbReference type="EMBL" id="GFD53383.1"/>
    </source>
</evidence>
<comment type="caution">
    <text evidence="1">The sequence shown here is derived from an EMBL/GenBank/DDBJ whole genome shotgun (WGS) entry which is preliminary data.</text>
</comment>
<proteinExistence type="predicted"/>
<feature type="non-terminal residue" evidence="1">
    <location>
        <position position="65"/>
    </location>
</feature>
<reference evidence="1" key="1">
    <citation type="journal article" date="2019" name="Sci. Rep.">
        <title>Draft genome of Tanacetum cinerariifolium, the natural source of mosquito coil.</title>
        <authorList>
            <person name="Yamashiro T."/>
            <person name="Shiraishi A."/>
            <person name="Satake H."/>
            <person name="Nakayama K."/>
        </authorList>
    </citation>
    <scope>NUCLEOTIDE SEQUENCE</scope>
</reference>
<name>A0A699X2W2_TANCI</name>
<feature type="non-terminal residue" evidence="1">
    <location>
        <position position="1"/>
    </location>
</feature>
<gene>
    <name evidence="1" type="ORF">Tci_925352</name>
</gene>
<dbReference type="EMBL" id="BKCJ011793608">
    <property type="protein sequence ID" value="GFD53383.1"/>
    <property type="molecule type" value="Genomic_DNA"/>
</dbReference>
<dbReference type="AlphaFoldDB" id="A0A699X2W2"/>
<protein>
    <submittedName>
        <fullName evidence="1">Uncharacterized protein</fullName>
    </submittedName>
</protein>
<sequence>GDVVDDRALVAIRPGVPVEGQLGAGSGAGVESAGGRALVADDVVSAGRSRLDETIVLVQGGPASS</sequence>
<organism evidence="1">
    <name type="scientific">Tanacetum cinerariifolium</name>
    <name type="common">Dalmatian daisy</name>
    <name type="synonym">Chrysanthemum cinerariifolium</name>
    <dbReference type="NCBI Taxonomy" id="118510"/>
    <lineage>
        <taxon>Eukaryota</taxon>
        <taxon>Viridiplantae</taxon>
        <taxon>Streptophyta</taxon>
        <taxon>Embryophyta</taxon>
        <taxon>Tracheophyta</taxon>
        <taxon>Spermatophyta</taxon>
        <taxon>Magnoliopsida</taxon>
        <taxon>eudicotyledons</taxon>
        <taxon>Gunneridae</taxon>
        <taxon>Pentapetalae</taxon>
        <taxon>asterids</taxon>
        <taxon>campanulids</taxon>
        <taxon>Asterales</taxon>
        <taxon>Asteraceae</taxon>
        <taxon>Asteroideae</taxon>
        <taxon>Anthemideae</taxon>
        <taxon>Anthemidinae</taxon>
        <taxon>Tanacetum</taxon>
    </lineage>
</organism>